<protein>
    <recommendedName>
        <fullName evidence="7">BHLH domain-containing protein</fullName>
    </recommendedName>
</protein>
<feature type="region of interest" description="Disordered" evidence="6">
    <location>
        <begin position="210"/>
        <end position="262"/>
    </location>
</feature>
<evidence type="ECO:0000259" key="7">
    <source>
        <dbReference type="PROSITE" id="PS50888"/>
    </source>
</evidence>
<dbReference type="PROSITE" id="PS50888">
    <property type="entry name" value="BHLH"/>
    <property type="match status" value="1"/>
</dbReference>
<evidence type="ECO:0000256" key="2">
    <source>
        <dbReference type="ARBA" id="ARBA00023015"/>
    </source>
</evidence>
<dbReference type="GO" id="GO:0046983">
    <property type="term" value="F:protein dimerization activity"/>
    <property type="evidence" value="ECO:0007669"/>
    <property type="project" value="InterPro"/>
</dbReference>
<evidence type="ECO:0000256" key="1">
    <source>
        <dbReference type="ARBA" id="ARBA00004123"/>
    </source>
</evidence>
<dbReference type="GO" id="GO:0043565">
    <property type="term" value="F:sequence-specific DNA binding"/>
    <property type="evidence" value="ECO:0007669"/>
    <property type="project" value="TreeGrafter"/>
</dbReference>
<dbReference type="InterPro" id="IPR011598">
    <property type="entry name" value="bHLH_dom"/>
</dbReference>
<keyword evidence="5" id="KW-0175">Coiled coil</keyword>
<dbReference type="Pfam" id="PF14215">
    <property type="entry name" value="bHLH-MYC_N"/>
    <property type="match status" value="1"/>
</dbReference>
<dbReference type="Gene3D" id="4.10.280.10">
    <property type="entry name" value="Helix-loop-helix DNA-binding domain"/>
    <property type="match status" value="1"/>
</dbReference>
<dbReference type="GO" id="GO:0005634">
    <property type="term" value="C:nucleus"/>
    <property type="evidence" value="ECO:0007669"/>
    <property type="project" value="UniProtKB-SubCell"/>
</dbReference>
<keyword evidence="3" id="KW-0804">Transcription</keyword>
<dbReference type="PANTHER" id="PTHR31945">
    <property type="entry name" value="TRANSCRIPTION FACTOR SCREAM2-RELATED"/>
    <property type="match status" value="1"/>
</dbReference>
<dbReference type="EMBL" id="GISG01201998">
    <property type="protein sequence ID" value="MBA4658826.1"/>
    <property type="molecule type" value="Transcribed_RNA"/>
</dbReference>
<evidence type="ECO:0000256" key="6">
    <source>
        <dbReference type="SAM" id="MobiDB-lite"/>
    </source>
</evidence>
<sequence length="425" mass="47444">MPHLEQALEWVRPLIYVSNTWDYCVLWKLGDDPSRFIEFVGCCCSGGGLQQMAIKKVKRQQNMSIPLCRDAFHIHPANTKACEALARLPPSLPLYPGLHGEVVISSQPKWLNVARKSDSSTSDENCLQTRVLVPVLGGLIELFSTNNIPEDQRTIEVVKAQFAIFPETETMSTSTISFDGHSMNPSPNQAGILPSMQTLPVAHQYSCPNFDRSSTSSFPSDEHTSPDSNPCSVSQNQHQLNLCSPHHKDDATERQHCKSKNLFTERRRRNRINTGILRLRALVPKITKMNRAATLGDAVDYIEALKNQIEELKLELNNVEQEDDNKIPSRLKGEIRERPNLGVQVVEGDQLGCGKLLLKIKCQQIPGAFTELLEALACSGIHINDVTDTNVTTCNGMMWSTITVQTKRKDIRVQDLMESLTSTTA</sequence>
<dbReference type="InterPro" id="IPR025610">
    <property type="entry name" value="MYC/MYB_N"/>
</dbReference>
<name>A0A7C9E8F0_OPUST</name>
<reference evidence="8" key="1">
    <citation type="journal article" date="2013" name="J. Plant Res.">
        <title>Effect of fungi and light on seed germination of three Opuntia species from semiarid lands of central Mexico.</title>
        <authorList>
            <person name="Delgado-Sanchez P."/>
            <person name="Jimenez-Bremont J.F."/>
            <person name="Guerrero-Gonzalez Mde L."/>
            <person name="Flores J."/>
        </authorList>
    </citation>
    <scope>NUCLEOTIDE SEQUENCE</scope>
    <source>
        <tissue evidence="8">Cladode</tissue>
    </source>
</reference>
<dbReference type="AlphaFoldDB" id="A0A7C9E8F0"/>
<dbReference type="SMART" id="SM00353">
    <property type="entry name" value="HLH"/>
    <property type="match status" value="1"/>
</dbReference>
<dbReference type="GO" id="GO:0003700">
    <property type="term" value="F:DNA-binding transcription factor activity"/>
    <property type="evidence" value="ECO:0007669"/>
    <property type="project" value="TreeGrafter"/>
</dbReference>
<feature type="domain" description="BHLH" evidence="7">
    <location>
        <begin position="256"/>
        <end position="305"/>
    </location>
</feature>
<organism evidence="8">
    <name type="scientific">Opuntia streptacantha</name>
    <name type="common">Prickly pear cactus</name>
    <name type="synonym">Opuntia cardona</name>
    <dbReference type="NCBI Taxonomy" id="393608"/>
    <lineage>
        <taxon>Eukaryota</taxon>
        <taxon>Viridiplantae</taxon>
        <taxon>Streptophyta</taxon>
        <taxon>Embryophyta</taxon>
        <taxon>Tracheophyta</taxon>
        <taxon>Spermatophyta</taxon>
        <taxon>Magnoliopsida</taxon>
        <taxon>eudicotyledons</taxon>
        <taxon>Gunneridae</taxon>
        <taxon>Pentapetalae</taxon>
        <taxon>Caryophyllales</taxon>
        <taxon>Cactineae</taxon>
        <taxon>Cactaceae</taxon>
        <taxon>Opuntioideae</taxon>
        <taxon>Opuntia</taxon>
    </lineage>
</organism>
<accession>A0A7C9E8F0</accession>
<proteinExistence type="predicted"/>
<dbReference type="SUPFAM" id="SSF47459">
    <property type="entry name" value="HLH, helix-loop-helix DNA-binding domain"/>
    <property type="match status" value="1"/>
</dbReference>
<dbReference type="InterPro" id="IPR036638">
    <property type="entry name" value="HLH_DNA-bd_sf"/>
</dbReference>
<dbReference type="Pfam" id="PF00010">
    <property type="entry name" value="HLH"/>
    <property type="match status" value="1"/>
</dbReference>
<dbReference type="PANTHER" id="PTHR31945:SF63">
    <property type="entry name" value="TRANSCRIPTION FACTOR BHLH90"/>
    <property type="match status" value="1"/>
</dbReference>
<reference evidence="8" key="2">
    <citation type="submission" date="2020-07" db="EMBL/GenBank/DDBJ databases">
        <authorList>
            <person name="Vera ALvarez R."/>
            <person name="Arias-Moreno D.M."/>
            <person name="Jimenez-Jacinto V."/>
            <person name="Jimenez-Bremont J.F."/>
            <person name="Swaminathan K."/>
            <person name="Moose S.P."/>
            <person name="Guerrero-Gonzalez M.L."/>
            <person name="Marino-Ramirez L."/>
            <person name="Landsman D."/>
            <person name="Rodriguez-Kessler M."/>
            <person name="Delgado-Sanchez P."/>
        </authorList>
    </citation>
    <scope>NUCLEOTIDE SEQUENCE</scope>
    <source>
        <tissue evidence="8">Cladode</tissue>
    </source>
</reference>
<feature type="compositionally biased region" description="Polar residues" evidence="6">
    <location>
        <begin position="226"/>
        <end position="242"/>
    </location>
</feature>
<keyword evidence="4" id="KW-0539">Nucleus</keyword>
<evidence type="ECO:0000256" key="4">
    <source>
        <dbReference type="ARBA" id="ARBA00023242"/>
    </source>
</evidence>
<evidence type="ECO:0000256" key="5">
    <source>
        <dbReference type="SAM" id="Coils"/>
    </source>
</evidence>
<dbReference type="InterPro" id="IPR051358">
    <property type="entry name" value="TF_AMS/ICE1/BHLH6-like"/>
</dbReference>
<evidence type="ECO:0000256" key="3">
    <source>
        <dbReference type="ARBA" id="ARBA00023163"/>
    </source>
</evidence>
<comment type="subcellular location">
    <subcellularLocation>
        <location evidence="1">Nucleus</location>
    </subcellularLocation>
</comment>
<feature type="compositionally biased region" description="Basic and acidic residues" evidence="6">
    <location>
        <begin position="246"/>
        <end position="256"/>
    </location>
</feature>
<keyword evidence="2" id="KW-0805">Transcription regulation</keyword>
<feature type="coiled-coil region" evidence="5">
    <location>
        <begin position="295"/>
        <end position="325"/>
    </location>
</feature>
<evidence type="ECO:0000313" key="8">
    <source>
        <dbReference type="EMBL" id="MBA4658826.1"/>
    </source>
</evidence>